<feature type="domain" description="Peptidase M12B" evidence="2">
    <location>
        <begin position="229"/>
        <end position="435"/>
    </location>
</feature>
<name>A0A5M6CCC9_9BACT</name>
<evidence type="ECO:0000313" key="4">
    <source>
        <dbReference type="Proteomes" id="UP000323632"/>
    </source>
</evidence>
<dbReference type="GO" id="GO:0004222">
    <property type="term" value="F:metalloendopeptidase activity"/>
    <property type="evidence" value="ECO:0007669"/>
    <property type="project" value="InterPro"/>
</dbReference>
<dbReference type="EMBL" id="VWSH01000004">
    <property type="protein sequence ID" value="KAA5532120.1"/>
    <property type="molecule type" value="Genomic_DNA"/>
</dbReference>
<keyword evidence="1" id="KW-0732">Signal</keyword>
<evidence type="ECO:0000256" key="1">
    <source>
        <dbReference type="SAM" id="SignalP"/>
    </source>
</evidence>
<evidence type="ECO:0000259" key="2">
    <source>
        <dbReference type="PROSITE" id="PS50215"/>
    </source>
</evidence>
<gene>
    <name evidence="3" type="ORF">F0919_15065</name>
</gene>
<proteinExistence type="predicted"/>
<dbReference type="SUPFAM" id="SSF55486">
    <property type="entry name" value="Metalloproteases ('zincins'), catalytic domain"/>
    <property type="match status" value="1"/>
</dbReference>
<organism evidence="3 4">
    <name type="scientific">Taibaiella lutea</name>
    <dbReference type="NCBI Taxonomy" id="2608001"/>
    <lineage>
        <taxon>Bacteria</taxon>
        <taxon>Pseudomonadati</taxon>
        <taxon>Bacteroidota</taxon>
        <taxon>Chitinophagia</taxon>
        <taxon>Chitinophagales</taxon>
        <taxon>Chitinophagaceae</taxon>
        <taxon>Taibaiella</taxon>
    </lineage>
</organism>
<keyword evidence="4" id="KW-1185">Reference proteome</keyword>
<dbReference type="InterPro" id="IPR026444">
    <property type="entry name" value="Secre_tail"/>
</dbReference>
<evidence type="ECO:0000313" key="3">
    <source>
        <dbReference type="EMBL" id="KAA5532120.1"/>
    </source>
</evidence>
<feature type="chain" id="PRO_5024353432" evidence="1">
    <location>
        <begin position="27"/>
        <end position="756"/>
    </location>
</feature>
<protein>
    <submittedName>
        <fullName evidence="3">T9SS type A sorting domain-containing protein</fullName>
    </submittedName>
</protein>
<dbReference type="NCBIfam" id="TIGR04183">
    <property type="entry name" value="Por_Secre_tail"/>
    <property type="match status" value="1"/>
</dbReference>
<dbReference type="InterPro" id="IPR001590">
    <property type="entry name" value="Peptidase_M12B"/>
</dbReference>
<comment type="caution">
    <text evidence="3">The sequence shown here is derived from an EMBL/GenBank/DDBJ whole genome shotgun (WGS) entry which is preliminary data.</text>
</comment>
<dbReference type="GO" id="GO:0006508">
    <property type="term" value="P:proteolysis"/>
    <property type="evidence" value="ECO:0007669"/>
    <property type="project" value="InterPro"/>
</dbReference>
<dbReference type="PROSITE" id="PS50215">
    <property type="entry name" value="ADAM_MEPRO"/>
    <property type="match status" value="1"/>
</dbReference>
<feature type="signal peptide" evidence="1">
    <location>
        <begin position="1"/>
        <end position="26"/>
    </location>
</feature>
<reference evidence="3 4" key="1">
    <citation type="submission" date="2019-09" db="EMBL/GenBank/DDBJ databases">
        <title>Genome sequence and assembly of Taibaiella sp.</title>
        <authorList>
            <person name="Chhetri G."/>
        </authorList>
    </citation>
    <scope>NUCLEOTIDE SEQUENCE [LARGE SCALE GENOMIC DNA]</scope>
    <source>
        <strain evidence="3 4">KVB11</strain>
    </source>
</reference>
<dbReference type="Pfam" id="PF13688">
    <property type="entry name" value="Reprolysin_5"/>
    <property type="match status" value="1"/>
</dbReference>
<dbReference type="Pfam" id="PF18962">
    <property type="entry name" value="Por_Secre_tail"/>
    <property type="match status" value="1"/>
</dbReference>
<dbReference type="InterPro" id="IPR024079">
    <property type="entry name" value="MetalloPept_cat_dom_sf"/>
</dbReference>
<sequence length="756" mass="81955">MRKTTFWSMTSCLIAMAFITPSVSNAQHKSVIGINIANEKQLHNITSYSLFEKSSFSDAAINKEIKNVVYLKLNKQVLQKIMDDKNALISIALPSNDGGTKQLTLNNYNILDEGFKVYERGADGIKKAVNVPMGQFYRGIVEGAANSLAGFTFQNNSVAAVFSTVDDGNYNLVLNYHNPGADNDEYILFRERDIVNGKGFKCGVDESANSIKVNDEGDAAGKNAFNSCHKLRVSMHGDYKLYQRNGSNLANSTAYLTLLFNMDAILYNNEGINAVLSEIVVHTAPDGYTFGGSDEVLVKFAAETLTNFDGDIAQMVTGYRQNGWAPLGGLAWIDVLCQAPFKQIDQQSGDTIWVGPYSMVDNNIINDIEQVPVYSWDVEASTHEMGHNIGSPHTQSCTWPGGAIDDCYPVEGSCSPGPHPGPNEGTIMSYCHLDNSVGIGFAFGFGPLPGNRIRSRIASKSCLSSFKPTTTLTVANTERIANRQCNDGDWTYFYYDNNTADETDDELLLMLDANGQSIGDVDVTGMVVKMTTQGYGSNTGRATTAPYGTGSWTEFNRTWSVTLPSSVTQPDAAVGVRFPYTNQDVLDVKGTYANATETTLKVVTFNNQAAAGSPATATSNDVNFYTNTTGSASATKWKKGTVGNYNYAEFITNSGIFGGSMGFKDGETAIGNVKETGVLSIYPNPAYSVLNVQVPENLKANESIITIVDNLGRVMNVNANKNGNRLSIDISQLSAGVYCIRLLNNGQGFNGYFVKK</sequence>
<dbReference type="AlphaFoldDB" id="A0A5M6CCC9"/>
<accession>A0A5M6CCC9</accession>
<dbReference type="Proteomes" id="UP000323632">
    <property type="component" value="Unassembled WGS sequence"/>
</dbReference>
<dbReference type="Gene3D" id="3.40.390.10">
    <property type="entry name" value="Collagenase (Catalytic Domain)"/>
    <property type="match status" value="1"/>
</dbReference>